<evidence type="ECO:0000313" key="2">
    <source>
        <dbReference type="Proteomes" id="UP000821865"/>
    </source>
</evidence>
<proteinExistence type="predicted"/>
<reference evidence="1" key="1">
    <citation type="submission" date="2020-05" db="EMBL/GenBank/DDBJ databases">
        <title>Large-scale comparative analyses of tick genomes elucidate their genetic diversity and vector capacities.</title>
        <authorList>
            <person name="Jia N."/>
            <person name="Wang J."/>
            <person name="Shi W."/>
            <person name="Du L."/>
            <person name="Sun Y."/>
            <person name="Zhan W."/>
            <person name="Jiang J."/>
            <person name="Wang Q."/>
            <person name="Zhang B."/>
            <person name="Ji P."/>
            <person name="Sakyi L.B."/>
            <person name="Cui X."/>
            <person name="Yuan T."/>
            <person name="Jiang B."/>
            <person name="Yang W."/>
            <person name="Lam T.T.-Y."/>
            <person name="Chang Q."/>
            <person name="Ding S."/>
            <person name="Wang X."/>
            <person name="Zhu J."/>
            <person name="Ruan X."/>
            <person name="Zhao L."/>
            <person name="Wei J."/>
            <person name="Que T."/>
            <person name="Du C."/>
            <person name="Cheng J."/>
            <person name="Dai P."/>
            <person name="Han X."/>
            <person name="Huang E."/>
            <person name="Gao Y."/>
            <person name="Liu J."/>
            <person name="Shao H."/>
            <person name="Ye R."/>
            <person name="Li L."/>
            <person name="Wei W."/>
            <person name="Wang X."/>
            <person name="Wang C."/>
            <person name="Yang T."/>
            <person name="Huo Q."/>
            <person name="Li W."/>
            <person name="Guo W."/>
            <person name="Chen H."/>
            <person name="Zhou L."/>
            <person name="Ni X."/>
            <person name="Tian J."/>
            <person name="Zhou Y."/>
            <person name="Sheng Y."/>
            <person name="Liu T."/>
            <person name="Pan Y."/>
            <person name="Xia L."/>
            <person name="Li J."/>
            <person name="Zhao F."/>
            <person name="Cao W."/>
        </authorList>
    </citation>
    <scope>NUCLEOTIDE SEQUENCE</scope>
    <source>
        <strain evidence="1">Dsil-2018</strain>
    </source>
</reference>
<evidence type="ECO:0000313" key="1">
    <source>
        <dbReference type="EMBL" id="KAH7942316.1"/>
    </source>
</evidence>
<sequence>MVRRMRRCRKSDTGRRARNVLGGIENIVPEPPPKKGISKKTRAGEKAVLAAASSTPPAEMLELGVSPIEGRGRSLRRSRRNTASAACVQVATSTPDHRRAQPTLPDAQFGEEASNLSLDLDRSAVATPCLFDTAMEPMQTSRTGSPSRTRRKRLYGDSPELSLQKVRRTYSRGNRSTSVRVNLFEDLDLPDQVQEDEENFFEPAVEQQVKKTKREFDEWADKMAAEFEEIEKFELCYD</sequence>
<comment type="caution">
    <text evidence="1">The sequence shown here is derived from an EMBL/GenBank/DDBJ whole genome shotgun (WGS) entry which is preliminary data.</text>
</comment>
<dbReference type="EMBL" id="CM023476">
    <property type="protein sequence ID" value="KAH7942316.1"/>
    <property type="molecule type" value="Genomic_DNA"/>
</dbReference>
<gene>
    <name evidence="1" type="ORF">HPB49_022845</name>
</gene>
<protein>
    <submittedName>
        <fullName evidence="1">Uncharacterized protein</fullName>
    </submittedName>
</protein>
<dbReference type="Proteomes" id="UP000821865">
    <property type="component" value="Chromosome 7"/>
</dbReference>
<organism evidence="1 2">
    <name type="scientific">Dermacentor silvarum</name>
    <name type="common">Tick</name>
    <dbReference type="NCBI Taxonomy" id="543639"/>
    <lineage>
        <taxon>Eukaryota</taxon>
        <taxon>Metazoa</taxon>
        <taxon>Ecdysozoa</taxon>
        <taxon>Arthropoda</taxon>
        <taxon>Chelicerata</taxon>
        <taxon>Arachnida</taxon>
        <taxon>Acari</taxon>
        <taxon>Parasitiformes</taxon>
        <taxon>Ixodida</taxon>
        <taxon>Ixodoidea</taxon>
        <taxon>Ixodidae</taxon>
        <taxon>Rhipicephalinae</taxon>
        <taxon>Dermacentor</taxon>
    </lineage>
</organism>
<accession>A0ACB8CI21</accession>
<keyword evidence="2" id="KW-1185">Reference proteome</keyword>
<name>A0ACB8CI21_DERSI</name>